<dbReference type="Pfam" id="PF13419">
    <property type="entry name" value="HAD_2"/>
    <property type="match status" value="1"/>
</dbReference>
<accession>D7E8A8</accession>
<dbReference type="InterPro" id="IPR023198">
    <property type="entry name" value="PGP-like_dom2"/>
</dbReference>
<sequence>MLKALMFDMDGVLVNSMPYHVEAMKVAFDNIGVQINKQDIYEHEGSRTIDIVRDLLIKDNKNPDSFNLDGIIQQYEQEFNKIVKLEPFEGLKDLLDALKNKYILCVVSGAEDSIVKDILEKLYPDVFDVIITANDVENGKPVPEPYLRAVEKSGVEKGECIVFENAMLGVESAKRAGLYCVAIPTYIDRNKLENADVIVENHDCLKQYLIDLE</sequence>
<dbReference type="HOGENOM" id="CLU_045011_13_3_2"/>
<dbReference type="RefSeq" id="WP_013194018.1">
    <property type="nucleotide sequence ID" value="NC_014253.1"/>
</dbReference>
<dbReference type="InterPro" id="IPR036412">
    <property type="entry name" value="HAD-like_sf"/>
</dbReference>
<keyword evidence="2" id="KW-0378">Hydrolase</keyword>
<dbReference type="NCBIfam" id="TIGR01509">
    <property type="entry name" value="HAD-SF-IA-v3"/>
    <property type="match status" value="1"/>
</dbReference>
<dbReference type="SFLD" id="SFLDG01129">
    <property type="entry name" value="C1.5:_HAD__Beta-PGM__Phosphata"/>
    <property type="match status" value="1"/>
</dbReference>
<dbReference type="Gene3D" id="3.40.50.1000">
    <property type="entry name" value="HAD superfamily/HAD-like"/>
    <property type="match status" value="1"/>
</dbReference>
<dbReference type="PANTHER" id="PTHR43481">
    <property type="entry name" value="FRUCTOSE-1-PHOSPHATE PHOSPHATASE"/>
    <property type="match status" value="1"/>
</dbReference>
<dbReference type="InterPro" id="IPR006439">
    <property type="entry name" value="HAD-SF_hydro_IA"/>
</dbReference>
<proteinExistence type="inferred from homology"/>
<organism evidence="2 3">
    <name type="scientific">Methanohalobium evestigatum (strain ATCC BAA-1072 / DSM 3721 / NBRC 107634 / OCM 161 / Z-7303)</name>
    <dbReference type="NCBI Taxonomy" id="644295"/>
    <lineage>
        <taxon>Archaea</taxon>
        <taxon>Methanobacteriati</taxon>
        <taxon>Methanobacteriota</taxon>
        <taxon>Stenosarchaea group</taxon>
        <taxon>Methanomicrobia</taxon>
        <taxon>Methanosarcinales</taxon>
        <taxon>Methanosarcinaceae</taxon>
        <taxon>Methanohalobium</taxon>
    </lineage>
</organism>
<comment type="similarity">
    <text evidence="1">Belongs to the HAD-like hydrolase superfamily.</text>
</comment>
<dbReference type="EMBL" id="CP002069">
    <property type="protein sequence ID" value="ADI73450.1"/>
    <property type="molecule type" value="Genomic_DNA"/>
</dbReference>
<dbReference type="InterPro" id="IPR051806">
    <property type="entry name" value="HAD-like_SPP"/>
</dbReference>
<dbReference type="GeneID" id="9346159"/>
<dbReference type="InterPro" id="IPR023214">
    <property type="entry name" value="HAD_sf"/>
</dbReference>
<protein>
    <submittedName>
        <fullName evidence="2">HAD-superfamily hydrolase, subfamily IA, variant 3</fullName>
    </submittedName>
</protein>
<dbReference type="InterPro" id="IPR041492">
    <property type="entry name" value="HAD_2"/>
</dbReference>
<gene>
    <name evidence="2" type="ordered locus">Metev_0538</name>
</gene>
<evidence type="ECO:0000313" key="2">
    <source>
        <dbReference type="EMBL" id="ADI73450.1"/>
    </source>
</evidence>
<name>D7E8A8_METEZ</name>
<dbReference type="SFLD" id="SFLDS00003">
    <property type="entry name" value="Haloacid_Dehalogenase"/>
    <property type="match status" value="1"/>
</dbReference>
<dbReference type="OrthoDB" id="31229at2157"/>
<dbReference type="KEGG" id="mev:Metev_0538"/>
<dbReference type="AlphaFoldDB" id="D7E8A8"/>
<evidence type="ECO:0000313" key="3">
    <source>
        <dbReference type="Proteomes" id="UP000000391"/>
    </source>
</evidence>
<keyword evidence="3" id="KW-1185">Reference proteome</keyword>
<dbReference type="SUPFAM" id="SSF56784">
    <property type="entry name" value="HAD-like"/>
    <property type="match status" value="1"/>
</dbReference>
<dbReference type="Gene3D" id="1.10.150.240">
    <property type="entry name" value="Putative phosphatase, domain 2"/>
    <property type="match status" value="1"/>
</dbReference>
<reference evidence="2 3" key="1">
    <citation type="submission" date="2010-06" db="EMBL/GenBank/DDBJ databases">
        <title>Complete sequence chromosome of Methanohalobium evestigatum Z-7303.</title>
        <authorList>
            <consortium name="US DOE Joint Genome Institute"/>
            <person name="Lucas S."/>
            <person name="Copeland A."/>
            <person name="Lapidus A."/>
            <person name="Cheng J.-F."/>
            <person name="Bruce D."/>
            <person name="Goodwin L."/>
            <person name="Pitluck S."/>
            <person name="Saunders E."/>
            <person name="Detter J.C."/>
            <person name="Han C."/>
            <person name="Tapia R."/>
            <person name="Land M."/>
            <person name="Hauser L."/>
            <person name="Kyrpides N."/>
            <person name="Mikhailova N."/>
            <person name="Sieprawska-Lupa M."/>
            <person name="Whitman W.B."/>
            <person name="Anderson I."/>
            <person name="Woyke T."/>
        </authorList>
    </citation>
    <scope>NUCLEOTIDE SEQUENCE [LARGE SCALE GENOMIC DNA]</scope>
    <source>
        <strain evidence="3">ATCC BAA-1072 / DSM 3721 / NBRC 107634 / OCM 161 / Z-7303</strain>
    </source>
</reference>
<evidence type="ECO:0000256" key="1">
    <source>
        <dbReference type="ARBA" id="ARBA00007958"/>
    </source>
</evidence>
<dbReference type="SFLD" id="SFLDG01135">
    <property type="entry name" value="C1.5.6:_HAD__Beta-PGM__Phospha"/>
    <property type="match status" value="1"/>
</dbReference>
<dbReference type="Proteomes" id="UP000000391">
    <property type="component" value="Chromosome"/>
</dbReference>
<dbReference type="GO" id="GO:0050308">
    <property type="term" value="F:sugar-phosphatase activity"/>
    <property type="evidence" value="ECO:0007669"/>
    <property type="project" value="TreeGrafter"/>
</dbReference>
<dbReference type="PANTHER" id="PTHR43481:SF4">
    <property type="entry name" value="GLYCEROL-1-PHOSPHATE PHOSPHOHYDROLASE 1-RELATED"/>
    <property type="match status" value="1"/>
</dbReference>
<dbReference type="STRING" id="644295.Metev_0538"/>